<feature type="non-terminal residue" evidence="1">
    <location>
        <position position="1"/>
    </location>
</feature>
<evidence type="ECO:0000313" key="1">
    <source>
        <dbReference type="EMBL" id="CAL4203028.1"/>
    </source>
</evidence>
<proteinExistence type="predicted"/>
<protein>
    <submittedName>
        <fullName evidence="1">Uncharacterized protein</fullName>
    </submittedName>
</protein>
<name>A0AAV2SI95_MEGNR</name>
<feature type="non-terminal residue" evidence="1">
    <location>
        <position position="136"/>
    </location>
</feature>
<keyword evidence="2" id="KW-1185">Reference proteome</keyword>
<sequence>EEDLVEKHTTAKVSALEISFPYETCNPNSTEYKQFEQRLEKEYEHFKSQHELRKKEAIAEYKKAKEKATTYYKNELNTFVIKSNENSINLESSESWLTTHKICLKSAMEIFNNTCEMIAFKALPDEKQERLNALSN</sequence>
<dbReference type="Proteomes" id="UP001497623">
    <property type="component" value="Unassembled WGS sequence"/>
</dbReference>
<organism evidence="1 2">
    <name type="scientific">Meganyctiphanes norvegica</name>
    <name type="common">Northern krill</name>
    <name type="synonym">Thysanopoda norvegica</name>
    <dbReference type="NCBI Taxonomy" id="48144"/>
    <lineage>
        <taxon>Eukaryota</taxon>
        <taxon>Metazoa</taxon>
        <taxon>Ecdysozoa</taxon>
        <taxon>Arthropoda</taxon>
        <taxon>Crustacea</taxon>
        <taxon>Multicrustacea</taxon>
        <taxon>Malacostraca</taxon>
        <taxon>Eumalacostraca</taxon>
        <taxon>Eucarida</taxon>
        <taxon>Euphausiacea</taxon>
        <taxon>Euphausiidae</taxon>
        <taxon>Meganyctiphanes</taxon>
    </lineage>
</organism>
<dbReference type="AlphaFoldDB" id="A0AAV2SI95"/>
<gene>
    <name evidence="1" type="ORF">MNOR_LOCUS37727</name>
</gene>
<comment type="caution">
    <text evidence="1">The sequence shown here is derived from an EMBL/GenBank/DDBJ whole genome shotgun (WGS) entry which is preliminary data.</text>
</comment>
<reference evidence="1 2" key="1">
    <citation type="submission" date="2024-05" db="EMBL/GenBank/DDBJ databases">
        <authorList>
            <person name="Wallberg A."/>
        </authorList>
    </citation>
    <scope>NUCLEOTIDE SEQUENCE [LARGE SCALE GENOMIC DNA]</scope>
</reference>
<accession>A0AAV2SI95</accession>
<dbReference type="EMBL" id="CAXKWB010078771">
    <property type="protein sequence ID" value="CAL4203028.1"/>
    <property type="molecule type" value="Genomic_DNA"/>
</dbReference>
<evidence type="ECO:0000313" key="2">
    <source>
        <dbReference type="Proteomes" id="UP001497623"/>
    </source>
</evidence>